<keyword evidence="7" id="KW-1185">Reference proteome</keyword>
<evidence type="ECO:0000256" key="5">
    <source>
        <dbReference type="RuleBase" id="RU361238"/>
    </source>
</evidence>
<evidence type="ECO:0000313" key="6">
    <source>
        <dbReference type="EMBL" id="KZT72499.1"/>
    </source>
</evidence>
<keyword evidence="4" id="KW-1015">Disulfide bond</keyword>
<evidence type="ECO:0000256" key="2">
    <source>
        <dbReference type="ARBA" id="ARBA00022729"/>
    </source>
</evidence>
<dbReference type="OrthoDB" id="3039123at2759"/>
<accession>A0A165SUA6</accession>
<dbReference type="PANTHER" id="PTHR33938:SF2">
    <property type="entry name" value="CARBOXYLIC ESTER HYDROLASE"/>
    <property type="match status" value="1"/>
</dbReference>
<sequence length="181" mass="19462">MRRQSMLLYPLSGTSHAVSSLLLRTRSNGSARNPVSSYNSGVWTPDASERCIDWGWCALYGSVSLGRELTAALYNGTIAYSYYTGCSMGGCQGLKSTQTFPDDFGGIVATYNLPNDAPYHINEGLFPVISDEVFRQCDAVGGFEHSVVTNPCACNFLSDAVLCNSAAANTSNVYLPDRPAD</sequence>
<evidence type="ECO:0000256" key="3">
    <source>
        <dbReference type="ARBA" id="ARBA00022801"/>
    </source>
</evidence>
<dbReference type="EC" id="3.1.1.-" evidence="5"/>
<keyword evidence="1" id="KW-0719">Serine esterase</keyword>
<keyword evidence="2" id="KW-0732">Signal</keyword>
<dbReference type="STRING" id="1314783.A0A165SUA6"/>
<organism evidence="6 7">
    <name type="scientific">Daedalea quercina L-15889</name>
    <dbReference type="NCBI Taxonomy" id="1314783"/>
    <lineage>
        <taxon>Eukaryota</taxon>
        <taxon>Fungi</taxon>
        <taxon>Dikarya</taxon>
        <taxon>Basidiomycota</taxon>
        <taxon>Agaricomycotina</taxon>
        <taxon>Agaricomycetes</taxon>
        <taxon>Polyporales</taxon>
        <taxon>Fomitopsis</taxon>
    </lineage>
</organism>
<comment type="similarity">
    <text evidence="5">Belongs to the tannase family.</text>
</comment>
<reference evidence="6 7" key="1">
    <citation type="journal article" date="2016" name="Mol. Biol. Evol.">
        <title>Comparative Genomics of Early-Diverging Mushroom-Forming Fungi Provides Insights into the Origins of Lignocellulose Decay Capabilities.</title>
        <authorList>
            <person name="Nagy L.G."/>
            <person name="Riley R."/>
            <person name="Tritt A."/>
            <person name="Adam C."/>
            <person name="Daum C."/>
            <person name="Floudas D."/>
            <person name="Sun H."/>
            <person name="Yadav J.S."/>
            <person name="Pangilinan J."/>
            <person name="Larsson K.H."/>
            <person name="Matsuura K."/>
            <person name="Barry K."/>
            <person name="Labutti K."/>
            <person name="Kuo R."/>
            <person name="Ohm R.A."/>
            <person name="Bhattacharya S.S."/>
            <person name="Shirouzu T."/>
            <person name="Yoshinaga Y."/>
            <person name="Martin F.M."/>
            <person name="Grigoriev I.V."/>
            <person name="Hibbett D.S."/>
        </authorList>
    </citation>
    <scope>NUCLEOTIDE SEQUENCE [LARGE SCALE GENOMIC DNA]</scope>
    <source>
        <strain evidence="6 7">L-15889</strain>
    </source>
</reference>
<dbReference type="Pfam" id="PF07519">
    <property type="entry name" value="Tannase"/>
    <property type="match status" value="1"/>
</dbReference>
<dbReference type="Proteomes" id="UP000076727">
    <property type="component" value="Unassembled WGS sequence"/>
</dbReference>
<dbReference type="GO" id="GO:0052689">
    <property type="term" value="F:carboxylic ester hydrolase activity"/>
    <property type="evidence" value="ECO:0007669"/>
    <property type="project" value="UniProtKB-KW"/>
</dbReference>
<keyword evidence="3 5" id="KW-0378">Hydrolase</keyword>
<dbReference type="AlphaFoldDB" id="A0A165SUA6"/>
<dbReference type="PANTHER" id="PTHR33938">
    <property type="entry name" value="FERULOYL ESTERASE B-RELATED"/>
    <property type="match status" value="1"/>
</dbReference>
<protein>
    <recommendedName>
        <fullName evidence="5">Carboxylic ester hydrolase</fullName>
        <ecNumber evidence="5">3.1.1.-</ecNumber>
    </recommendedName>
</protein>
<evidence type="ECO:0000313" key="7">
    <source>
        <dbReference type="Proteomes" id="UP000076727"/>
    </source>
</evidence>
<gene>
    <name evidence="6" type="ORF">DAEQUDRAFT_762794</name>
</gene>
<dbReference type="EMBL" id="KV429040">
    <property type="protein sequence ID" value="KZT72499.1"/>
    <property type="molecule type" value="Genomic_DNA"/>
</dbReference>
<name>A0A165SUA6_9APHY</name>
<proteinExistence type="inferred from homology"/>
<dbReference type="InterPro" id="IPR011118">
    <property type="entry name" value="Tannase/feruloyl_esterase"/>
</dbReference>
<evidence type="ECO:0000256" key="1">
    <source>
        <dbReference type="ARBA" id="ARBA00022487"/>
    </source>
</evidence>
<evidence type="ECO:0000256" key="4">
    <source>
        <dbReference type="ARBA" id="ARBA00023157"/>
    </source>
</evidence>